<dbReference type="AlphaFoldDB" id="A0A8I1EBF8"/>
<dbReference type="RefSeq" id="WP_198746199.1">
    <property type="nucleotide sequence ID" value="NZ_JAEHTE010000001.1"/>
</dbReference>
<gene>
    <name evidence="1" type="ORF">JEU22_01560</name>
</gene>
<evidence type="ECO:0000313" key="2">
    <source>
        <dbReference type="Proteomes" id="UP000637061"/>
    </source>
</evidence>
<reference evidence="1" key="1">
    <citation type="submission" date="2020-12" db="EMBL/GenBank/DDBJ databases">
        <title>Enhanced detection system for hospital associated transmission using whole genome sequencing surveillance.</title>
        <authorList>
            <person name="Harrison L.H."/>
            <person name="Van Tyne D."/>
            <person name="Marsh J.W."/>
            <person name="Griffith M.P."/>
            <person name="Snyder D.J."/>
            <person name="Cooper V.S."/>
            <person name="Mustapha M."/>
        </authorList>
    </citation>
    <scope>NUCLEOTIDE SEQUENCE</scope>
    <source>
        <strain evidence="1">PSB00042</strain>
    </source>
</reference>
<accession>A0A8I1EBF8</accession>
<comment type="caution">
    <text evidence="1">The sequence shown here is derived from an EMBL/GenBank/DDBJ whole genome shotgun (WGS) entry which is preliminary data.</text>
</comment>
<protein>
    <submittedName>
        <fullName evidence="1">Uncharacterized protein</fullName>
    </submittedName>
</protein>
<name>A0A8I1EBF8_PSEPU</name>
<dbReference type="Proteomes" id="UP000637061">
    <property type="component" value="Unassembled WGS sequence"/>
</dbReference>
<evidence type="ECO:0000313" key="1">
    <source>
        <dbReference type="EMBL" id="MBI6882586.1"/>
    </source>
</evidence>
<sequence length="393" mass="43096">MTTSIYVQNAQRITDAIFKAFRNGDLDPIPQLSAEYQQAMAELIQADGVWGLHTDLSISLDHVAERLISLKTKDGYPLVGDGMRSAPHFVSAFIQYLPLSIQTAQRLVRIQECDLGKLVDKLKKSHFTYHLSSTNGLITLVDDIAAGSQRSADSFIVDILSKSVFGRPGDVISAIALLKTASMIDKPSAALTEIVGKKEAEFEGCFAGDDAAKKIGEMQSVVKLSIRALTGLKRAGWSSMLERLINTGVIDHKKGSAREFFEEGIELPKPFVAKALGSKRDQFDLKLALYEALTSSRNSVFYALSFMDGEKGNELGDFWLKCLGDTITTAKKDGLSLDEDRIVQLIEDFSVKIPNQKILKGGALASGIDGEYLARTPSLRQYRGDFVHQELGL</sequence>
<dbReference type="EMBL" id="JAEHTE010000001">
    <property type="protein sequence ID" value="MBI6882586.1"/>
    <property type="molecule type" value="Genomic_DNA"/>
</dbReference>
<proteinExistence type="predicted"/>
<organism evidence="1 2">
    <name type="scientific">Pseudomonas putida</name>
    <name type="common">Arthrobacter siderocapsulatus</name>
    <dbReference type="NCBI Taxonomy" id="303"/>
    <lineage>
        <taxon>Bacteria</taxon>
        <taxon>Pseudomonadati</taxon>
        <taxon>Pseudomonadota</taxon>
        <taxon>Gammaproteobacteria</taxon>
        <taxon>Pseudomonadales</taxon>
        <taxon>Pseudomonadaceae</taxon>
        <taxon>Pseudomonas</taxon>
    </lineage>
</organism>